<reference evidence="2 3" key="1">
    <citation type="submission" date="2019-03" db="EMBL/GenBank/DDBJ databases">
        <title>Deep-cultivation of Planctomycetes and their phenomic and genomic characterization uncovers novel biology.</title>
        <authorList>
            <person name="Wiegand S."/>
            <person name="Jogler M."/>
            <person name="Boedeker C."/>
            <person name="Pinto D."/>
            <person name="Vollmers J."/>
            <person name="Rivas-Marin E."/>
            <person name="Kohn T."/>
            <person name="Peeters S.H."/>
            <person name="Heuer A."/>
            <person name="Rast P."/>
            <person name="Oberbeckmann S."/>
            <person name="Bunk B."/>
            <person name="Jeske O."/>
            <person name="Meyerdierks A."/>
            <person name="Storesund J.E."/>
            <person name="Kallscheuer N."/>
            <person name="Luecker S."/>
            <person name="Lage O.M."/>
            <person name="Pohl T."/>
            <person name="Merkel B.J."/>
            <person name="Hornburger P."/>
            <person name="Mueller R.-W."/>
            <person name="Bruemmer F."/>
            <person name="Labrenz M."/>
            <person name="Spormann A.M."/>
            <person name="Op den Camp H."/>
            <person name="Overmann J."/>
            <person name="Amann R."/>
            <person name="Jetten M.S.M."/>
            <person name="Mascher T."/>
            <person name="Medema M.H."/>
            <person name="Devos D.P."/>
            <person name="Kaster A.-K."/>
            <person name="Ovreas L."/>
            <person name="Rohde M."/>
            <person name="Galperin M.Y."/>
            <person name="Jogler C."/>
        </authorList>
    </citation>
    <scope>NUCLEOTIDE SEQUENCE [LARGE SCALE GENOMIC DNA]</scope>
    <source>
        <strain evidence="2 3">Enr13</strain>
    </source>
</reference>
<gene>
    <name evidence="2" type="ORF">Enr13x_07270</name>
</gene>
<sequence length="181" mass="19999">MYTPTGIFSTKHQMRLLLAECATVRSVLGVADAAAALAKIKTYAPMYFPDDGGTILLPPFQYPRILIDSEGVEFDSTTDGNLSDVQSRTMMVAIGIYVPDDETIVDESDQEAWVDDQFGNILMECMAIQGTGESIPGQSHLCLMNPSYGGATPQPDDERDEVQDSQPDRPRWLGMLRFEVR</sequence>
<dbReference type="EMBL" id="CP037423">
    <property type="protein sequence ID" value="QDV40891.1"/>
    <property type="molecule type" value="Genomic_DNA"/>
</dbReference>
<dbReference type="Proteomes" id="UP000319004">
    <property type="component" value="Chromosome"/>
</dbReference>
<dbReference type="KEGG" id="snep:Enr13x_07270"/>
<dbReference type="OrthoDB" id="262646at2"/>
<dbReference type="AlphaFoldDB" id="A0A518HJ58"/>
<name>A0A518HJ58_9BACT</name>
<accession>A0A518HJ58</accession>
<evidence type="ECO:0000313" key="2">
    <source>
        <dbReference type="EMBL" id="QDV40891.1"/>
    </source>
</evidence>
<keyword evidence="3" id="KW-1185">Reference proteome</keyword>
<dbReference type="RefSeq" id="WP_145384691.1">
    <property type="nucleotide sequence ID" value="NZ_CP037423.1"/>
</dbReference>
<organism evidence="2 3">
    <name type="scientific">Stieleria neptunia</name>
    <dbReference type="NCBI Taxonomy" id="2527979"/>
    <lineage>
        <taxon>Bacteria</taxon>
        <taxon>Pseudomonadati</taxon>
        <taxon>Planctomycetota</taxon>
        <taxon>Planctomycetia</taxon>
        <taxon>Pirellulales</taxon>
        <taxon>Pirellulaceae</taxon>
        <taxon>Stieleria</taxon>
    </lineage>
</organism>
<evidence type="ECO:0000256" key="1">
    <source>
        <dbReference type="SAM" id="MobiDB-lite"/>
    </source>
</evidence>
<proteinExistence type="predicted"/>
<protein>
    <submittedName>
        <fullName evidence="2">Uncharacterized protein</fullName>
    </submittedName>
</protein>
<feature type="region of interest" description="Disordered" evidence="1">
    <location>
        <begin position="144"/>
        <end position="173"/>
    </location>
</feature>
<evidence type="ECO:0000313" key="3">
    <source>
        <dbReference type="Proteomes" id="UP000319004"/>
    </source>
</evidence>